<sequence>MKLLVAMTALSMPSVVAGEPKWMPTLGDGMESACFNQYQGGGTVLAQCGGPTTTQIANNPSPDGSGEITEFLAITDHSVQLVTHSGEEETWSSSFSGFGTTNWSNKDKSQGGIDSFLPTTTGGGDMYDETQVFAAQAYNSYIGNSADLNWESNGDLPGRKSGMDLGYTSYFMQKDVELGDNQFFIGSPKGVNYYLPGCPNYEPGETSAASNYECPRIPVAAGTFKFTILGLMSGSMINSLNSVTPARTDQGTFEDNQSVEKDIAAYKTMRYRSTLDLGMMGGDIGNYTTMIVGGDHDGKSFEDLTPDDDVSGAVLRITGSKKGDIDVIFSDRYSTGTYTRSRSDLLDEFGGCQEEEGNTMDLCTRDLTGFKECSSGYCTDSLPSEANKAVRKAGDSSTPREELGKLAGAPDLKVTEVKHMKITMRPSNGCERPDIPVAEDSTGTQGLSWPSQDASDCPWWMLATGHSEGGSVDWAVGNADHLGKTQVSDMTLCKKGSCWLIDFHIDLGGQTEASRTVFGNPENAIEYGWETGTFFLYDPEAIGTGPDFVAQLDWPIIAAMGGGLLVIIILLISCCCFCKKKCCGGKNDIHEENLKGVQLT</sequence>
<feature type="region of interest" description="Disordered" evidence="1">
    <location>
        <begin position="389"/>
        <end position="409"/>
    </location>
</feature>
<feature type="chain" id="PRO_5040795547" evidence="3">
    <location>
        <begin position="19"/>
        <end position="600"/>
    </location>
</feature>
<evidence type="ECO:0000256" key="2">
    <source>
        <dbReference type="SAM" id="Phobius"/>
    </source>
</evidence>
<accession>A0A9W7LA53</accession>
<feature type="transmembrane region" description="Helical" evidence="2">
    <location>
        <begin position="554"/>
        <end position="578"/>
    </location>
</feature>
<dbReference type="AlphaFoldDB" id="A0A9W7LA53"/>
<keyword evidence="5" id="KW-1185">Reference proteome</keyword>
<protein>
    <submittedName>
        <fullName evidence="4">Uncharacterized protein</fullName>
    </submittedName>
</protein>
<feature type="signal peptide" evidence="3">
    <location>
        <begin position="1"/>
        <end position="18"/>
    </location>
</feature>
<dbReference type="OrthoDB" id="192521at2759"/>
<evidence type="ECO:0000256" key="1">
    <source>
        <dbReference type="SAM" id="MobiDB-lite"/>
    </source>
</evidence>
<name>A0A9W7LA53_9STRA</name>
<dbReference type="EMBL" id="BRYA01000194">
    <property type="protein sequence ID" value="GMI43484.1"/>
    <property type="molecule type" value="Genomic_DNA"/>
</dbReference>
<keyword evidence="2" id="KW-1133">Transmembrane helix</keyword>
<comment type="caution">
    <text evidence="4">The sequence shown here is derived from an EMBL/GenBank/DDBJ whole genome shotgun (WGS) entry which is preliminary data.</text>
</comment>
<gene>
    <name evidence="4" type="ORF">TrCOL_g472</name>
</gene>
<keyword evidence="2" id="KW-0812">Transmembrane</keyword>
<evidence type="ECO:0000256" key="3">
    <source>
        <dbReference type="SAM" id="SignalP"/>
    </source>
</evidence>
<evidence type="ECO:0000313" key="4">
    <source>
        <dbReference type="EMBL" id="GMI43484.1"/>
    </source>
</evidence>
<keyword evidence="2" id="KW-0472">Membrane</keyword>
<dbReference type="Proteomes" id="UP001165065">
    <property type="component" value="Unassembled WGS sequence"/>
</dbReference>
<organism evidence="4 5">
    <name type="scientific">Triparma columacea</name>
    <dbReference type="NCBI Taxonomy" id="722753"/>
    <lineage>
        <taxon>Eukaryota</taxon>
        <taxon>Sar</taxon>
        <taxon>Stramenopiles</taxon>
        <taxon>Ochrophyta</taxon>
        <taxon>Bolidophyceae</taxon>
        <taxon>Parmales</taxon>
        <taxon>Triparmaceae</taxon>
        <taxon>Triparma</taxon>
    </lineage>
</organism>
<proteinExistence type="predicted"/>
<keyword evidence="3" id="KW-0732">Signal</keyword>
<reference evidence="5" key="1">
    <citation type="journal article" date="2023" name="Commun. Biol.">
        <title>Genome analysis of Parmales, the sister group of diatoms, reveals the evolutionary specialization of diatoms from phago-mixotrophs to photoautotrophs.</title>
        <authorList>
            <person name="Ban H."/>
            <person name="Sato S."/>
            <person name="Yoshikawa S."/>
            <person name="Yamada K."/>
            <person name="Nakamura Y."/>
            <person name="Ichinomiya M."/>
            <person name="Sato N."/>
            <person name="Blanc-Mathieu R."/>
            <person name="Endo H."/>
            <person name="Kuwata A."/>
            <person name="Ogata H."/>
        </authorList>
    </citation>
    <scope>NUCLEOTIDE SEQUENCE [LARGE SCALE GENOMIC DNA]</scope>
</reference>
<feature type="compositionally biased region" description="Basic and acidic residues" evidence="1">
    <location>
        <begin position="392"/>
        <end position="404"/>
    </location>
</feature>
<evidence type="ECO:0000313" key="5">
    <source>
        <dbReference type="Proteomes" id="UP001165065"/>
    </source>
</evidence>